<feature type="domain" description="FHA" evidence="2">
    <location>
        <begin position="4"/>
        <end position="52"/>
    </location>
</feature>
<dbReference type="Proteomes" id="UP001156218">
    <property type="component" value="Chromosome"/>
</dbReference>
<dbReference type="InterPro" id="IPR000253">
    <property type="entry name" value="FHA_dom"/>
</dbReference>
<dbReference type="GeneID" id="60923948"/>
<evidence type="ECO:0000256" key="1">
    <source>
        <dbReference type="SAM" id="Phobius"/>
    </source>
</evidence>
<evidence type="ECO:0000313" key="7">
    <source>
        <dbReference type="Proteomes" id="UP001156218"/>
    </source>
</evidence>
<keyword evidence="1" id="KW-0812">Transmembrane</keyword>
<keyword evidence="1" id="KW-0472">Membrane</keyword>
<reference evidence="3 6" key="1">
    <citation type="journal article" date="2019" name="Nat. Med.">
        <title>A library of human gut bacterial isolates paired with longitudinal multiomics data enables mechanistic microbiome research.</title>
        <authorList>
            <person name="Poyet M."/>
            <person name="Groussin M."/>
            <person name="Gibbons S.M."/>
            <person name="Avila-Pacheco J."/>
            <person name="Jiang X."/>
            <person name="Kearney S.M."/>
            <person name="Perrotta A.R."/>
            <person name="Berdy B."/>
            <person name="Zhao S."/>
            <person name="Lieberman T.D."/>
            <person name="Swanson P.K."/>
            <person name="Smith M."/>
            <person name="Roesemann S."/>
            <person name="Alexander J.E."/>
            <person name="Rich S.A."/>
            <person name="Livny J."/>
            <person name="Vlamakis H."/>
            <person name="Clish C."/>
            <person name="Bullock K."/>
            <person name="Deik A."/>
            <person name="Scott J."/>
            <person name="Pierce K.A."/>
            <person name="Xavier R.J."/>
            <person name="Alm E.J."/>
        </authorList>
    </citation>
    <scope>NUCLEOTIDE SEQUENCE [LARGE SCALE GENOMIC DNA]</scope>
    <source>
        <strain evidence="3 6">BIOML-A162</strain>
    </source>
</reference>
<dbReference type="Proteomes" id="UP000436858">
    <property type="component" value="Unassembled WGS sequence"/>
</dbReference>
<dbReference type="EMBL" id="WCRY01000010">
    <property type="protein sequence ID" value="KAB4482221.1"/>
    <property type="molecule type" value="Genomic_DNA"/>
</dbReference>
<dbReference type="CDD" id="cd00060">
    <property type="entry name" value="FHA"/>
    <property type="match status" value="1"/>
</dbReference>
<dbReference type="SMART" id="SM00240">
    <property type="entry name" value="FHA"/>
    <property type="match status" value="1"/>
</dbReference>
<dbReference type="InterPro" id="IPR008984">
    <property type="entry name" value="SMAD_FHA_dom_sf"/>
</dbReference>
<accession>A0A0P0F9E2</accession>
<proteinExistence type="predicted"/>
<evidence type="ECO:0000313" key="4">
    <source>
        <dbReference type="EMBL" id="UYU68587.1"/>
    </source>
</evidence>
<evidence type="ECO:0000313" key="5">
    <source>
        <dbReference type="EMBL" id="UYU69377.1"/>
    </source>
</evidence>
<feature type="transmembrane region" description="Helical" evidence="1">
    <location>
        <begin position="124"/>
        <end position="144"/>
    </location>
</feature>
<dbReference type="SUPFAM" id="SSF49879">
    <property type="entry name" value="SMAD/FHA domain"/>
    <property type="match status" value="1"/>
</dbReference>
<reference evidence="4 7" key="2">
    <citation type="submission" date="2021-06" db="EMBL/GenBank/DDBJ databases">
        <title>Interrogation of the integrated mobile genetic elements in gut-associated Bacteroides with a consensus prediction approach.</title>
        <authorList>
            <person name="Campbell D.E."/>
            <person name="Leigh J.R."/>
            <person name="Kim T."/>
            <person name="England W."/>
            <person name="Whitaker R.J."/>
            <person name="Degnan P.H."/>
        </authorList>
    </citation>
    <scope>NUCLEOTIDE SEQUENCE</scope>
    <source>
        <strain evidence="5">VPI-BTDOT2</strain>
        <strain evidence="4 7">WAL8669</strain>
    </source>
</reference>
<keyword evidence="1" id="KW-1133">Transmembrane helix</keyword>
<evidence type="ECO:0000313" key="6">
    <source>
        <dbReference type="Proteomes" id="UP000436858"/>
    </source>
</evidence>
<dbReference type="KEGG" id="btho:Btheta7330_00306"/>
<evidence type="ECO:0000313" key="3">
    <source>
        <dbReference type="EMBL" id="KAB4482221.1"/>
    </source>
</evidence>
<gene>
    <name evidence="3" type="ORF">GAN91_12160</name>
    <name evidence="5" type="ORF">KQP59_13770</name>
    <name evidence="4" type="ORF">KQP68_10050</name>
</gene>
<dbReference type="Proteomes" id="UP001156216">
    <property type="component" value="Chromosome"/>
</dbReference>
<dbReference type="EMBL" id="CP083681">
    <property type="protein sequence ID" value="UYU69377.1"/>
    <property type="molecule type" value="Genomic_DNA"/>
</dbReference>
<sequence length="175" mass="19507">MKTITIGRSSHCDIVIADERVSRVHAEITLVDNKYVYKDVSKNGSNIGGRIILNEKVVIAPGATVLLSNHIPLPWAQIYALLPIRGAHPYEQETKVGSNTLIVEHIPVSSSQEYRSYKKDELEIGWGILAFFIPLAGWIMYFCWKGETPHRASQAATWAWVGFGLGVFINILSLT</sequence>
<feature type="transmembrane region" description="Helical" evidence="1">
    <location>
        <begin position="156"/>
        <end position="174"/>
    </location>
</feature>
<evidence type="ECO:0000259" key="2">
    <source>
        <dbReference type="PROSITE" id="PS50006"/>
    </source>
</evidence>
<name>A0A0P0F9E2_BACT4</name>
<dbReference type="EMBL" id="CP083680">
    <property type="protein sequence ID" value="UYU68587.1"/>
    <property type="molecule type" value="Genomic_DNA"/>
</dbReference>
<dbReference type="Gene3D" id="2.60.200.20">
    <property type="match status" value="1"/>
</dbReference>
<protein>
    <submittedName>
        <fullName evidence="3">FHA domain-containing protein</fullName>
    </submittedName>
</protein>
<dbReference type="AlphaFoldDB" id="A0A0P0F9E2"/>
<dbReference type="PROSITE" id="PS50006">
    <property type="entry name" value="FHA_DOMAIN"/>
    <property type="match status" value="1"/>
</dbReference>
<organism evidence="3 6">
    <name type="scientific">Bacteroides thetaiotaomicron</name>
    <dbReference type="NCBI Taxonomy" id="818"/>
    <lineage>
        <taxon>Bacteria</taxon>
        <taxon>Pseudomonadati</taxon>
        <taxon>Bacteroidota</taxon>
        <taxon>Bacteroidia</taxon>
        <taxon>Bacteroidales</taxon>
        <taxon>Bacteroidaceae</taxon>
        <taxon>Bacteroides</taxon>
    </lineage>
</organism>
<dbReference type="Pfam" id="PF00498">
    <property type="entry name" value="FHA"/>
    <property type="match status" value="1"/>
</dbReference>
<dbReference type="RefSeq" id="WP_008761999.1">
    <property type="nucleotide sequence ID" value="NZ_CAXKYD010000005.1"/>
</dbReference>